<evidence type="ECO:0000256" key="1">
    <source>
        <dbReference type="SAM" id="MobiDB-lite"/>
    </source>
</evidence>
<organism evidence="2 3">
    <name type="scientific">Streptomyces thioluteus</name>
    <dbReference type="NCBI Taxonomy" id="66431"/>
    <lineage>
        <taxon>Bacteria</taxon>
        <taxon>Bacillati</taxon>
        <taxon>Actinomycetota</taxon>
        <taxon>Actinomycetes</taxon>
        <taxon>Kitasatosporales</taxon>
        <taxon>Streptomycetaceae</taxon>
        <taxon>Streptomyces</taxon>
    </lineage>
</organism>
<name>A0ABN3WHJ7_STRTU</name>
<feature type="region of interest" description="Disordered" evidence="1">
    <location>
        <begin position="67"/>
        <end position="87"/>
    </location>
</feature>
<gene>
    <name evidence="2" type="ORF">GCM10020221_09470</name>
</gene>
<protein>
    <submittedName>
        <fullName evidence="2">Uncharacterized protein</fullName>
    </submittedName>
</protein>
<proteinExistence type="predicted"/>
<sequence>MPAGGAGQQLGGGLPVLGAAGLLDGGEQLRVGAREADVQALGGDEAVAVRRVEGRARAPERVLLCAPTAHRGHDEDAADDDEGEQDRQKLHVLSRFEWLR</sequence>
<reference evidence="2 3" key="1">
    <citation type="journal article" date="2019" name="Int. J. Syst. Evol. Microbiol.">
        <title>The Global Catalogue of Microorganisms (GCM) 10K type strain sequencing project: providing services to taxonomists for standard genome sequencing and annotation.</title>
        <authorList>
            <consortium name="The Broad Institute Genomics Platform"/>
            <consortium name="The Broad Institute Genome Sequencing Center for Infectious Disease"/>
            <person name="Wu L."/>
            <person name="Ma J."/>
        </authorList>
    </citation>
    <scope>NUCLEOTIDE SEQUENCE [LARGE SCALE GENOMIC DNA]</scope>
    <source>
        <strain evidence="2 3">JCM 4087</strain>
    </source>
</reference>
<dbReference type="Proteomes" id="UP001501102">
    <property type="component" value="Unassembled WGS sequence"/>
</dbReference>
<keyword evidence="3" id="KW-1185">Reference proteome</keyword>
<dbReference type="EMBL" id="BAAAXZ010000034">
    <property type="protein sequence ID" value="GAA2915764.1"/>
    <property type="molecule type" value="Genomic_DNA"/>
</dbReference>
<accession>A0ABN3WHJ7</accession>
<evidence type="ECO:0000313" key="3">
    <source>
        <dbReference type="Proteomes" id="UP001501102"/>
    </source>
</evidence>
<comment type="caution">
    <text evidence="2">The sequence shown here is derived from an EMBL/GenBank/DDBJ whole genome shotgun (WGS) entry which is preliminary data.</text>
</comment>
<evidence type="ECO:0000313" key="2">
    <source>
        <dbReference type="EMBL" id="GAA2915764.1"/>
    </source>
</evidence>